<dbReference type="RefSeq" id="WP_308948252.1">
    <property type="nucleotide sequence ID" value="NZ_JARXHW010000002.1"/>
</dbReference>
<evidence type="ECO:0000313" key="1">
    <source>
        <dbReference type="EMBL" id="MDQ8206234.1"/>
    </source>
</evidence>
<dbReference type="EMBL" id="JARXHW010000002">
    <property type="protein sequence ID" value="MDQ8206234.1"/>
    <property type="molecule type" value="Genomic_DNA"/>
</dbReference>
<gene>
    <name evidence="1" type="ORF">QEH52_01840</name>
</gene>
<organism evidence="1 2">
    <name type="scientific">Thalassobacterium maritimum</name>
    <dbReference type="NCBI Taxonomy" id="3041265"/>
    <lineage>
        <taxon>Bacteria</taxon>
        <taxon>Pseudomonadati</taxon>
        <taxon>Verrucomicrobiota</taxon>
        <taxon>Opitutia</taxon>
        <taxon>Puniceicoccales</taxon>
        <taxon>Coraliomargaritaceae</taxon>
        <taxon>Thalassobacterium</taxon>
    </lineage>
</organism>
<keyword evidence="2" id="KW-1185">Reference proteome</keyword>
<reference evidence="1 2" key="1">
    <citation type="submission" date="2023-04" db="EMBL/GenBank/DDBJ databases">
        <title>A novel bacteria isolated from coastal sediment.</title>
        <authorList>
            <person name="Liu X.-J."/>
            <person name="Du Z.-J."/>
        </authorList>
    </citation>
    <scope>NUCLEOTIDE SEQUENCE [LARGE SCALE GENOMIC DNA]</scope>
    <source>
        <strain evidence="1 2">SDUM461003</strain>
    </source>
</reference>
<accession>A0ABU1APY7</accession>
<dbReference type="Proteomes" id="UP001225316">
    <property type="component" value="Unassembled WGS sequence"/>
</dbReference>
<sequence>MQITNTELTVSLMRRYPNARRQIFDAEFDAWEPGALSSIYSQFIWQMRLLGLTIWLRNKLDCDKWAWLLKAYVILRNALSSNTNMRAIGLICYMIDGDPKRPHCIISAAIREGDSYRITELEPQPRGGLLTLTTAELATVWFVAY</sequence>
<comment type="caution">
    <text evidence="1">The sequence shown here is derived from an EMBL/GenBank/DDBJ whole genome shotgun (WGS) entry which is preliminary data.</text>
</comment>
<protein>
    <submittedName>
        <fullName evidence="1">Uncharacterized protein</fullName>
    </submittedName>
</protein>
<evidence type="ECO:0000313" key="2">
    <source>
        <dbReference type="Proteomes" id="UP001225316"/>
    </source>
</evidence>
<proteinExistence type="predicted"/>
<name>A0ABU1APY7_9BACT</name>